<evidence type="ECO:0000256" key="2">
    <source>
        <dbReference type="ARBA" id="ARBA00012528"/>
    </source>
</evidence>
<evidence type="ECO:0000313" key="7">
    <source>
        <dbReference type="Proteomes" id="UP000184520"/>
    </source>
</evidence>
<dbReference type="AlphaFoldDB" id="A0A1M5K9X7"/>
<dbReference type="PROSITE" id="PS50887">
    <property type="entry name" value="GGDEF"/>
    <property type="match status" value="1"/>
</dbReference>
<feature type="transmembrane region" description="Helical" evidence="4">
    <location>
        <begin position="92"/>
        <end position="111"/>
    </location>
</feature>
<protein>
    <recommendedName>
        <fullName evidence="2">diguanylate cyclase</fullName>
        <ecNumber evidence="2">2.7.7.65</ecNumber>
    </recommendedName>
</protein>
<accession>A0A1M5K9X7</accession>
<dbReference type="Proteomes" id="UP000184520">
    <property type="component" value="Unassembled WGS sequence"/>
</dbReference>
<dbReference type="InterPro" id="IPR000160">
    <property type="entry name" value="GGDEF_dom"/>
</dbReference>
<dbReference type="FunFam" id="3.30.70.270:FF:000001">
    <property type="entry name" value="Diguanylate cyclase domain protein"/>
    <property type="match status" value="1"/>
</dbReference>
<keyword evidence="4" id="KW-0812">Transmembrane</keyword>
<dbReference type="STRING" id="634436.SAMN05216361_2423"/>
<keyword evidence="4" id="KW-0472">Membrane</keyword>
<evidence type="ECO:0000256" key="3">
    <source>
        <dbReference type="ARBA" id="ARBA00034247"/>
    </source>
</evidence>
<dbReference type="NCBIfam" id="TIGR00254">
    <property type="entry name" value="GGDEF"/>
    <property type="match status" value="1"/>
</dbReference>
<evidence type="ECO:0000256" key="1">
    <source>
        <dbReference type="ARBA" id="ARBA00001946"/>
    </source>
</evidence>
<dbReference type="SMART" id="SM00267">
    <property type="entry name" value="GGDEF"/>
    <property type="match status" value="1"/>
</dbReference>
<dbReference type="Pfam" id="PF00990">
    <property type="entry name" value="GGDEF"/>
    <property type="match status" value="1"/>
</dbReference>
<dbReference type="EMBL" id="FQWD01000003">
    <property type="protein sequence ID" value="SHG49538.1"/>
    <property type="molecule type" value="Genomic_DNA"/>
</dbReference>
<keyword evidence="7" id="KW-1185">Reference proteome</keyword>
<comment type="catalytic activity">
    <reaction evidence="3">
        <text>2 GTP = 3',3'-c-di-GMP + 2 diphosphate</text>
        <dbReference type="Rhea" id="RHEA:24898"/>
        <dbReference type="ChEBI" id="CHEBI:33019"/>
        <dbReference type="ChEBI" id="CHEBI:37565"/>
        <dbReference type="ChEBI" id="CHEBI:58805"/>
        <dbReference type="EC" id="2.7.7.65"/>
    </reaction>
</comment>
<proteinExistence type="predicted"/>
<dbReference type="InterPro" id="IPR029787">
    <property type="entry name" value="Nucleotide_cyclase"/>
</dbReference>
<dbReference type="InterPro" id="IPR050469">
    <property type="entry name" value="Diguanylate_Cyclase"/>
</dbReference>
<reference evidence="7" key="1">
    <citation type="submission" date="2016-11" db="EMBL/GenBank/DDBJ databases">
        <authorList>
            <person name="Varghese N."/>
            <person name="Submissions S."/>
        </authorList>
    </citation>
    <scope>NUCLEOTIDE SEQUENCE [LARGE SCALE GENOMIC DNA]</scope>
    <source>
        <strain evidence="7">CGMCC 1.8995</strain>
    </source>
</reference>
<sequence>MRLINTITDRVTRSVNWLITSGCKQVYDEDANRKIIVINLFAMVGMSITFALGISAMIDNDRVLGIVLLSSSALFGLCKALLLHSKVLYNHVLAPFILVVSLAGLMLYLVITGGVANTGPLWIYVLPPVAMFFAGVVYGVITVAVFITLCSYILFAADGWFVVAHYTTEFKLRLLYSFATVTFLSAFYEHSRQTSFNIVKDLSDKFEKQAQQDILTRLPNRRGIQQFIEFESARARRQKKPLTLILCDIDRFKRVNDQYGHDGGDVVLKHVSDLFKASIREQDGVARWGGEEFLFVLPDTEESNAVVLAEKVRETLATSLVELQQEKVVITASFGVAQIDFEQGLDKALTLADKALYKAKEKGRNKVLSASSLARL</sequence>
<dbReference type="RefSeq" id="WP_084526450.1">
    <property type="nucleotide sequence ID" value="NZ_FQWD01000003.1"/>
</dbReference>
<dbReference type="EC" id="2.7.7.65" evidence="2"/>
<dbReference type="OrthoDB" id="9813903at2"/>
<dbReference type="SUPFAM" id="SSF55073">
    <property type="entry name" value="Nucleotide cyclase"/>
    <property type="match status" value="1"/>
</dbReference>
<evidence type="ECO:0000259" key="5">
    <source>
        <dbReference type="PROSITE" id="PS50887"/>
    </source>
</evidence>
<evidence type="ECO:0000313" key="6">
    <source>
        <dbReference type="EMBL" id="SHG49538.1"/>
    </source>
</evidence>
<name>A0A1M5K9X7_9ALTE</name>
<dbReference type="CDD" id="cd01949">
    <property type="entry name" value="GGDEF"/>
    <property type="match status" value="1"/>
</dbReference>
<organism evidence="6 7">
    <name type="scientific">Marisediminitalea aggregata</name>
    <dbReference type="NCBI Taxonomy" id="634436"/>
    <lineage>
        <taxon>Bacteria</taxon>
        <taxon>Pseudomonadati</taxon>
        <taxon>Pseudomonadota</taxon>
        <taxon>Gammaproteobacteria</taxon>
        <taxon>Alteromonadales</taxon>
        <taxon>Alteromonadaceae</taxon>
        <taxon>Marisediminitalea</taxon>
    </lineage>
</organism>
<dbReference type="GO" id="GO:0052621">
    <property type="term" value="F:diguanylate cyclase activity"/>
    <property type="evidence" value="ECO:0007669"/>
    <property type="project" value="UniProtKB-EC"/>
</dbReference>
<feature type="transmembrane region" description="Helical" evidence="4">
    <location>
        <begin position="131"/>
        <end position="163"/>
    </location>
</feature>
<feature type="transmembrane region" description="Helical" evidence="4">
    <location>
        <begin position="64"/>
        <end position="83"/>
    </location>
</feature>
<keyword evidence="4" id="KW-1133">Transmembrane helix</keyword>
<dbReference type="InterPro" id="IPR043128">
    <property type="entry name" value="Rev_trsase/Diguanyl_cyclase"/>
</dbReference>
<feature type="domain" description="GGDEF" evidence="5">
    <location>
        <begin position="240"/>
        <end position="372"/>
    </location>
</feature>
<dbReference type="PANTHER" id="PTHR45138:SF9">
    <property type="entry name" value="DIGUANYLATE CYCLASE DGCM-RELATED"/>
    <property type="match status" value="1"/>
</dbReference>
<feature type="transmembrane region" description="Helical" evidence="4">
    <location>
        <begin position="35"/>
        <end position="58"/>
    </location>
</feature>
<gene>
    <name evidence="6" type="ORF">SAMN05216361_2423</name>
</gene>
<comment type="cofactor">
    <cofactor evidence="1">
        <name>Mg(2+)</name>
        <dbReference type="ChEBI" id="CHEBI:18420"/>
    </cofactor>
</comment>
<dbReference type="Gene3D" id="3.30.70.270">
    <property type="match status" value="1"/>
</dbReference>
<dbReference type="PANTHER" id="PTHR45138">
    <property type="entry name" value="REGULATORY COMPONENTS OF SENSORY TRANSDUCTION SYSTEM"/>
    <property type="match status" value="1"/>
</dbReference>
<evidence type="ECO:0000256" key="4">
    <source>
        <dbReference type="SAM" id="Phobius"/>
    </source>
</evidence>